<dbReference type="AlphaFoldDB" id="A0A0F8WK80"/>
<sequence>MRYTGKRLEEDVDDLNAKLEKMDDEYRFVVGYRYNYTAIDLATPEQVERHCCHSTLICGTPRECLAECHAYMVRSL</sequence>
<gene>
    <name evidence="1" type="ORF">LCGC14_3143100</name>
</gene>
<accession>A0A0F8WK80</accession>
<dbReference type="EMBL" id="LAZR01068963">
    <property type="protein sequence ID" value="KKK48640.1"/>
    <property type="molecule type" value="Genomic_DNA"/>
</dbReference>
<reference evidence="1" key="1">
    <citation type="journal article" date="2015" name="Nature">
        <title>Complex archaea that bridge the gap between prokaryotes and eukaryotes.</title>
        <authorList>
            <person name="Spang A."/>
            <person name="Saw J.H."/>
            <person name="Jorgensen S.L."/>
            <person name="Zaremba-Niedzwiedzka K."/>
            <person name="Martijn J."/>
            <person name="Lind A.E."/>
            <person name="van Eijk R."/>
            <person name="Schleper C."/>
            <person name="Guy L."/>
            <person name="Ettema T.J."/>
        </authorList>
    </citation>
    <scope>NUCLEOTIDE SEQUENCE</scope>
</reference>
<name>A0A0F8WK80_9ZZZZ</name>
<evidence type="ECO:0000313" key="1">
    <source>
        <dbReference type="EMBL" id="KKK48640.1"/>
    </source>
</evidence>
<protein>
    <submittedName>
        <fullName evidence="1">Uncharacterized protein</fullName>
    </submittedName>
</protein>
<comment type="caution">
    <text evidence="1">The sequence shown here is derived from an EMBL/GenBank/DDBJ whole genome shotgun (WGS) entry which is preliminary data.</text>
</comment>
<organism evidence="1">
    <name type="scientific">marine sediment metagenome</name>
    <dbReference type="NCBI Taxonomy" id="412755"/>
    <lineage>
        <taxon>unclassified sequences</taxon>
        <taxon>metagenomes</taxon>
        <taxon>ecological metagenomes</taxon>
    </lineage>
</organism>
<proteinExistence type="predicted"/>